<dbReference type="Pfam" id="PF13470">
    <property type="entry name" value="PIN_3"/>
    <property type="match status" value="1"/>
</dbReference>
<dbReference type="Gene3D" id="3.40.50.1010">
    <property type="entry name" value="5'-nuclease"/>
    <property type="match status" value="1"/>
</dbReference>
<dbReference type="InterPro" id="IPR002716">
    <property type="entry name" value="PIN_dom"/>
</dbReference>
<organism evidence="2">
    <name type="scientific">uncultured bacterium contig00053</name>
    <dbReference type="NCBI Taxonomy" id="1181537"/>
    <lineage>
        <taxon>Bacteria</taxon>
        <taxon>environmental samples</taxon>
    </lineage>
</organism>
<protein>
    <submittedName>
        <fullName evidence="2">PIN domain protein</fullName>
    </submittedName>
</protein>
<accession>A0A806JYA7</accession>
<dbReference type="SUPFAM" id="SSF88723">
    <property type="entry name" value="PIN domain-like"/>
    <property type="match status" value="1"/>
</dbReference>
<dbReference type="AlphaFoldDB" id="A0A806JYA7"/>
<evidence type="ECO:0000313" key="2">
    <source>
        <dbReference type="EMBL" id="AGS51807.1"/>
    </source>
</evidence>
<reference evidence="2" key="1">
    <citation type="submission" date="2012-03" db="EMBL/GenBank/DDBJ databases">
        <title>Functional metagenomics reveals considerable lignocellulase gene clusters in the gut microbiome of a wood-feeding higher termite.</title>
        <authorList>
            <person name="Liu N."/>
        </authorList>
    </citation>
    <scope>NUCLEOTIDE SEQUENCE</scope>
</reference>
<sequence>MKVLVDTNVVLDVLLKRDSFYQDAFSIFQIIDQEQIIGCLSAASVTDIFYLLRKDRHNTDEVYQIMDELTALIPAVPVSKTTIANALSLRWKDFEDAVQFSAAKENEVTHIITRNKTDYKSSDIPCMSPSEFIEYINDEKEKID</sequence>
<feature type="domain" description="PIN" evidence="1">
    <location>
        <begin position="2"/>
        <end position="116"/>
    </location>
</feature>
<dbReference type="InterPro" id="IPR029060">
    <property type="entry name" value="PIN-like_dom_sf"/>
</dbReference>
<proteinExistence type="predicted"/>
<dbReference type="EMBL" id="JQ844171">
    <property type="protein sequence ID" value="AGS51807.1"/>
    <property type="molecule type" value="Genomic_DNA"/>
</dbReference>
<name>A0A806JYA7_9BACT</name>
<evidence type="ECO:0000259" key="1">
    <source>
        <dbReference type="Pfam" id="PF13470"/>
    </source>
</evidence>